<dbReference type="InterPro" id="IPR025412">
    <property type="entry name" value="DUF4304"/>
</dbReference>
<reference evidence="2" key="1">
    <citation type="journal article" date="2019" name="Int. J. Syst. Evol. Microbiol.">
        <title>The Global Catalogue of Microorganisms (GCM) 10K type strain sequencing project: providing services to taxonomists for standard genome sequencing and annotation.</title>
        <authorList>
            <consortium name="The Broad Institute Genomics Platform"/>
            <consortium name="The Broad Institute Genome Sequencing Center for Infectious Disease"/>
            <person name="Wu L."/>
            <person name="Ma J."/>
        </authorList>
    </citation>
    <scope>NUCLEOTIDE SEQUENCE [LARGE SCALE GENOMIC DNA]</scope>
    <source>
        <strain evidence="2">CGMCC 1.16060</strain>
    </source>
</reference>
<evidence type="ECO:0000313" key="2">
    <source>
        <dbReference type="Proteomes" id="UP000655016"/>
    </source>
</evidence>
<dbReference type="Proteomes" id="UP000655016">
    <property type="component" value="Unassembled WGS sequence"/>
</dbReference>
<sequence>MHNNRKIKLGIFDIFKRQDKSKSETKQSATPTDFKTQLDIVEKDVFIKLKPLGFKKNGRTFNRRLDDGIIQVINFQSGQYPIGQGYEIPGLRENLYGKFVVNLGVCIESLFQFQSPTENKKYYKEYDCQIRDRLGTLLTGQDYWWTITDDNKRISEEIFSGLETKVFEWFEGLETKEKIISNNGHLPYRSSPRAKLDTALIVWFDDKENGAKLFKEYYENIQPAKSPHKDYVRDLAKELKIEL</sequence>
<accession>A0ABQ1U460</accession>
<protein>
    <recommendedName>
        <fullName evidence="3">DUF4304 domain-containing protein</fullName>
    </recommendedName>
</protein>
<evidence type="ECO:0008006" key="3">
    <source>
        <dbReference type="Google" id="ProtNLM"/>
    </source>
</evidence>
<gene>
    <name evidence="1" type="ORF">GCM10011518_18900</name>
</gene>
<keyword evidence="2" id="KW-1185">Reference proteome</keyword>
<name>A0ABQ1U460_9FLAO</name>
<comment type="caution">
    <text evidence="1">The sequence shown here is derived from an EMBL/GenBank/DDBJ whole genome shotgun (WGS) entry which is preliminary data.</text>
</comment>
<proteinExistence type="predicted"/>
<evidence type="ECO:0000313" key="1">
    <source>
        <dbReference type="EMBL" id="GGF09945.1"/>
    </source>
</evidence>
<dbReference type="RefSeq" id="WP_163393751.1">
    <property type="nucleotide sequence ID" value="NZ_BMKP01000003.1"/>
</dbReference>
<organism evidence="1 2">
    <name type="scientific">Flavobacterium limi</name>
    <dbReference type="NCBI Taxonomy" id="2045105"/>
    <lineage>
        <taxon>Bacteria</taxon>
        <taxon>Pseudomonadati</taxon>
        <taxon>Bacteroidota</taxon>
        <taxon>Flavobacteriia</taxon>
        <taxon>Flavobacteriales</taxon>
        <taxon>Flavobacteriaceae</taxon>
        <taxon>Flavobacterium</taxon>
    </lineage>
</organism>
<dbReference type="Pfam" id="PF14137">
    <property type="entry name" value="DUF4304"/>
    <property type="match status" value="2"/>
</dbReference>
<dbReference type="EMBL" id="BMKP01000003">
    <property type="protein sequence ID" value="GGF09945.1"/>
    <property type="molecule type" value="Genomic_DNA"/>
</dbReference>